<accession>A0A1F8E174</accession>
<dbReference type="Proteomes" id="UP000179057">
    <property type="component" value="Unassembled WGS sequence"/>
</dbReference>
<dbReference type="Gene3D" id="3.40.1440.10">
    <property type="entry name" value="GIY-YIG endonuclease"/>
    <property type="match status" value="1"/>
</dbReference>
<reference evidence="3 4" key="1">
    <citation type="journal article" date="2016" name="Nat. Commun.">
        <title>Thousands of microbial genomes shed light on interconnected biogeochemical processes in an aquifer system.</title>
        <authorList>
            <person name="Anantharaman K."/>
            <person name="Brown C.T."/>
            <person name="Hug L.A."/>
            <person name="Sharon I."/>
            <person name="Castelle C.J."/>
            <person name="Probst A.J."/>
            <person name="Thomas B.C."/>
            <person name="Singh A."/>
            <person name="Wilkins M.J."/>
            <person name="Karaoz U."/>
            <person name="Brodie E.L."/>
            <person name="Williams K.H."/>
            <person name="Hubbard S.S."/>
            <person name="Banfield J.F."/>
        </authorList>
    </citation>
    <scope>NUCLEOTIDE SEQUENCE [LARGE SCALE GENOMIC DNA]</scope>
</reference>
<dbReference type="EMBL" id="MGIV01000017">
    <property type="protein sequence ID" value="OGM94099.1"/>
    <property type="molecule type" value="Genomic_DNA"/>
</dbReference>
<dbReference type="AlphaFoldDB" id="A0A1F8E174"/>
<gene>
    <name evidence="3" type="ORF">A2610_01860</name>
</gene>
<dbReference type="InterPro" id="IPR035901">
    <property type="entry name" value="GIY-YIG_endonuc_sf"/>
</dbReference>
<organism evidence="3 4">
    <name type="scientific">Candidatus Wolfebacteria bacterium RIFOXYD1_FULL_48_65</name>
    <dbReference type="NCBI Taxonomy" id="1802561"/>
    <lineage>
        <taxon>Bacteria</taxon>
        <taxon>Candidatus Wolfeibacteriota</taxon>
    </lineage>
</organism>
<dbReference type="SUPFAM" id="SSF82771">
    <property type="entry name" value="GIY-YIG endonuclease"/>
    <property type="match status" value="1"/>
</dbReference>
<evidence type="ECO:0000313" key="3">
    <source>
        <dbReference type="EMBL" id="OGM94099.1"/>
    </source>
</evidence>
<dbReference type="Pfam" id="PF01541">
    <property type="entry name" value="GIY-YIG"/>
    <property type="match status" value="1"/>
</dbReference>
<evidence type="ECO:0000259" key="2">
    <source>
        <dbReference type="PROSITE" id="PS50164"/>
    </source>
</evidence>
<dbReference type="PANTHER" id="PTHR34477">
    <property type="entry name" value="UPF0213 PROTEIN YHBQ"/>
    <property type="match status" value="1"/>
</dbReference>
<sequence>MKHYYIYILTNNSGTLYIGVTNDLKRRVWEHKHKVEEGFTGKYNIGRLVYFEQTNDVCVAIEREKQLKNWRREKKIKLIGIVNPSWSDLYEEI</sequence>
<evidence type="ECO:0000313" key="4">
    <source>
        <dbReference type="Proteomes" id="UP000179057"/>
    </source>
</evidence>
<name>A0A1F8E174_9BACT</name>
<dbReference type="PROSITE" id="PS50164">
    <property type="entry name" value="GIY_YIG"/>
    <property type="match status" value="1"/>
</dbReference>
<evidence type="ECO:0000256" key="1">
    <source>
        <dbReference type="ARBA" id="ARBA00007435"/>
    </source>
</evidence>
<protein>
    <recommendedName>
        <fullName evidence="2">GIY-YIG domain-containing protein</fullName>
    </recommendedName>
</protein>
<dbReference type="PANTHER" id="PTHR34477:SF5">
    <property type="entry name" value="BSL5627 PROTEIN"/>
    <property type="match status" value="1"/>
</dbReference>
<feature type="domain" description="GIY-YIG" evidence="2">
    <location>
        <begin position="2"/>
        <end position="77"/>
    </location>
</feature>
<dbReference type="InterPro" id="IPR000305">
    <property type="entry name" value="GIY-YIG_endonuc"/>
</dbReference>
<comment type="similarity">
    <text evidence="1">Belongs to the UPF0213 family.</text>
</comment>
<dbReference type="InterPro" id="IPR050190">
    <property type="entry name" value="UPF0213_domain"/>
</dbReference>
<comment type="caution">
    <text evidence="3">The sequence shown here is derived from an EMBL/GenBank/DDBJ whole genome shotgun (WGS) entry which is preliminary data.</text>
</comment>
<proteinExistence type="inferred from homology"/>
<dbReference type="CDD" id="cd10448">
    <property type="entry name" value="GIY-YIG_unchar_3"/>
    <property type="match status" value="1"/>
</dbReference>